<keyword evidence="4" id="KW-1185">Reference proteome</keyword>
<feature type="compositionally biased region" description="Basic and acidic residues" evidence="1">
    <location>
        <begin position="335"/>
        <end position="344"/>
    </location>
</feature>
<feature type="compositionally biased region" description="Basic residues" evidence="1">
    <location>
        <begin position="211"/>
        <end position="222"/>
    </location>
</feature>
<dbReference type="HOGENOM" id="CLU_638220_0_0_1"/>
<dbReference type="EMBL" id="CH940650">
    <property type="protein sequence ID" value="EDW67188.1"/>
    <property type="molecule type" value="Genomic_DNA"/>
</dbReference>
<evidence type="ECO:0000256" key="2">
    <source>
        <dbReference type="SAM" id="SignalP"/>
    </source>
</evidence>
<feature type="compositionally biased region" description="Low complexity" evidence="1">
    <location>
        <begin position="223"/>
        <end position="235"/>
    </location>
</feature>
<feature type="compositionally biased region" description="Basic and acidic residues" evidence="1">
    <location>
        <begin position="389"/>
        <end position="398"/>
    </location>
</feature>
<accession>B4LZW0</accession>
<dbReference type="Proteomes" id="UP000008792">
    <property type="component" value="Unassembled WGS sequence"/>
</dbReference>
<dbReference type="PhylomeDB" id="B4LZW0"/>
<evidence type="ECO:0000313" key="3">
    <source>
        <dbReference type="EMBL" id="EDW67188.1"/>
    </source>
</evidence>
<feature type="chain" id="PRO_5002814332" evidence="2">
    <location>
        <begin position="21"/>
        <end position="430"/>
    </location>
</feature>
<dbReference type="KEGG" id="dvi:6629540"/>
<reference evidence="3 4" key="1">
    <citation type="journal article" date="2007" name="Nature">
        <title>Evolution of genes and genomes on the Drosophila phylogeny.</title>
        <authorList>
            <consortium name="Drosophila 12 Genomes Consortium"/>
            <person name="Clark A.G."/>
            <person name="Eisen M.B."/>
            <person name="Smith D.R."/>
            <person name="Bergman C.M."/>
            <person name="Oliver B."/>
            <person name="Markow T.A."/>
            <person name="Kaufman T.C."/>
            <person name="Kellis M."/>
            <person name="Gelbart W."/>
            <person name="Iyer V.N."/>
            <person name="Pollard D.A."/>
            <person name="Sackton T.B."/>
            <person name="Larracuente A.M."/>
            <person name="Singh N.D."/>
            <person name="Abad J.P."/>
            <person name="Abt D.N."/>
            <person name="Adryan B."/>
            <person name="Aguade M."/>
            <person name="Akashi H."/>
            <person name="Anderson W.W."/>
            <person name="Aquadro C.F."/>
            <person name="Ardell D.H."/>
            <person name="Arguello R."/>
            <person name="Artieri C.G."/>
            <person name="Barbash D.A."/>
            <person name="Barker D."/>
            <person name="Barsanti P."/>
            <person name="Batterham P."/>
            <person name="Batzoglou S."/>
            <person name="Begun D."/>
            <person name="Bhutkar A."/>
            <person name="Blanco E."/>
            <person name="Bosak S.A."/>
            <person name="Bradley R.K."/>
            <person name="Brand A.D."/>
            <person name="Brent M.R."/>
            <person name="Brooks A.N."/>
            <person name="Brown R.H."/>
            <person name="Butlin R.K."/>
            <person name="Caggese C."/>
            <person name="Calvi B.R."/>
            <person name="Bernardo de Carvalho A."/>
            <person name="Caspi A."/>
            <person name="Castrezana S."/>
            <person name="Celniker S.E."/>
            <person name="Chang J.L."/>
            <person name="Chapple C."/>
            <person name="Chatterji S."/>
            <person name="Chinwalla A."/>
            <person name="Civetta A."/>
            <person name="Clifton S.W."/>
            <person name="Comeron J.M."/>
            <person name="Costello J.C."/>
            <person name="Coyne J.A."/>
            <person name="Daub J."/>
            <person name="David R.G."/>
            <person name="Delcher A.L."/>
            <person name="Delehaunty K."/>
            <person name="Do C.B."/>
            <person name="Ebling H."/>
            <person name="Edwards K."/>
            <person name="Eickbush T."/>
            <person name="Evans J.D."/>
            <person name="Filipski A."/>
            <person name="Findeiss S."/>
            <person name="Freyhult E."/>
            <person name="Fulton L."/>
            <person name="Fulton R."/>
            <person name="Garcia A.C."/>
            <person name="Gardiner A."/>
            <person name="Garfield D.A."/>
            <person name="Garvin B.E."/>
            <person name="Gibson G."/>
            <person name="Gilbert D."/>
            <person name="Gnerre S."/>
            <person name="Godfrey J."/>
            <person name="Good R."/>
            <person name="Gotea V."/>
            <person name="Gravely B."/>
            <person name="Greenberg A.J."/>
            <person name="Griffiths-Jones S."/>
            <person name="Gross S."/>
            <person name="Guigo R."/>
            <person name="Gustafson E.A."/>
            <person name="Haerty W."/>
            <person name="Hahn M.W."/>
            <person name="Halligan D.L."/>
            <person name="Halpern A.L."/>
            <person name="Halter G.M."/>
            <person name="Han M.V."/>
            <person name="Heger A."/>
            <person name="Hillier L."/>
            <person name="Hinrichs A.S."/>
            <person name="Holmes I."/>
            <person name="Hoskins R.A."/>
            <person name="Hubisz M.J."/>
            <person name="Hultmark D."/>
            <person name="Huntley M.A."/>
            <person name="Jaffe D.B."/>
            <person name="Jagadeeshan S."/>
            <person name="Jeck W.R."/>
            <person name="Johnson J."/>
            <person name="Jones C.D."/>
            <person name="Jordan W.C."/>
            <person name="Karpen G.H."/>
            <person name="Kataoka E."/>
            <person name="Keightley P.D."/>
            <person name="Kheradpour P."/>
            <person name="Kirkness E.F."/>
            <person name="Koerich L.B."/>
            <person name="Kristiansen K."/>
            <person name="Kudrna D."/>
            <person name="Kulathinal R.J."/>
            <person name="Kumar S."/>
            <person name="Kwok R."/>
            <person name="Lander E."/>
            <person name="Langley C.H."/>
            <person name="Lapoint R."/>
            <person name="Lazzaro B.P."/>
            <person name="Lee S.J."/>
            <person name="Levesque L."/>
            <person name="Li R."/>
            <person name="Lin C.F."/>
            <person name="Lin M.F."/>
            <person name="Lindblad-Toh K."/>
            <person name="Llopart A."/>
            <person name="Long M."/>
            <person name="Low L."/>
            <person name="Lozovsky E."/>
            <person name="Lu J."/>
            <person name="Luo M."/>
            <person name="Machado C.A."/>
            <person name="Makalowski W."/>
            <person name="Marzo M."/>
            <person name="Matsuda M."/>
            <person name="Matzkin L."/>
            <person name="McAllister B."/>
            <person name="McBride C.S."/>
            <person name="McKernan B."/>
            <person name="McKernan K."/>
            <person name="Mendez-Lago M."/>
            <person name="Minx P."/>
            <person name="Mollenhauer M.U."/>
            <person name="Montooth K."/>
            <person name="Mount S.M."/>
            <person name="Mu X."/>
            <person name="Myers E."/>
            <person name="Negre B."/>
            <person name="Newfeld S."/>
            <person name="Nielsen R."/>
            <person name="Noor M.A."/>
            <person name="O'Grady P."/>
            <person name="Pachter L."/>
            <person name="Papaceit M."/>
            <person name="Parisi M.J."/>
            <person name="Parisi M."/>
            <person name="Parts L."/>
            <person name="Pedersen J.S."/>
            <person name="Pesole G."/>
            <person name="Phillippy A.M."/>
            <person name="Ponting C.P."/>
            <person name="Pop M."/>
            <person name="Porcelli D."/>
            <person name="Powell J.R."/>
            <person name="Prohaska S."/>
            <person name="Pruitt K."/>
            <person name="Puig M."/>
            <person name="Quesneville H."/>
            <person name="Ram K.R."/>
            <person name="Rand D."/>
            <person name="Rasmussen M.D."/>
            <person name="Reed L.K."/>
            <person name="Reenan R."/>
            <person name="Reily A."/>
            <person name="Remington K.A."/>
            <person name="Rieger T.T."/>
            <person name="Ritchie M.G."/>
            <person name="Robin C."/>
            <person name="Rogers Y.H."/>
            <person name="Rohde C."/>
            <person name="Rozas J."/>
            <person name="Rubenfield M.J."/>
            <person name="Ruiz A."/>
            <person name="Russo S."/>
            <person name="Salzberg S.L."/>
            <person name="Sanchez-Gracia A."/>
            <person name="Saranga D.J."/>
            <person name="Sato H."/>
            <person name="Schaeffer S.W."/>
            <person name="Schatz M.C."/>
            <person name="Schlenke T."/>
            <person name="Schwartz R."/>
            <person name="Segarra C."/>
            <person name="Singh R.S."/>
            <person name="Sirot L."/>
            <person name="Sirota M."/>
            <person name="Sisneros N.B."/>
            <person name="Smith C.D."/>
            <person name="Smith T.F."/>
            <person name="Spieth J."/>
            <person name="Stage D.E."/>
            <person name="Stark A."/>
            <person name="Stephan W."/>
            <person name="Strausberg R.L."/>
            <person name="Strempel S."/>
            <person name="Sturgill D."/>
            <person name="Sutton G."/>
            <person name="Sutton G.G."/>
            <person name="Tao W."/>
            <person name="Teichmann S."/>
            <person name="Tobari Y.N."/>
            <person name="Tomimura Y."/>
            <person name="Tsolas J.M."/>
            <person name="Valente V.L."/>
            <person name="Venter E."/>
            <person name="Venter J.C."/>
            <person name="Vicario S."/>
            <person name="Vieira F.G."/>
            <person name="Vilella A.J."/>
            <person name="Villasante A."/>
            <person name="Walenz B."/>
            <person name="Wang J."/>
            <person name="Wasserman M."/>
            <person name="Watts T."/>
            <person name="Wilson D."/>
            <person name="Wilson R.K."/>
            <person name="Wing R.A."/>
            <person name="Wolfner M.F."/>
            <person name="Wong A."/>
            <person name="Wong G.K."/>
            <person name="Wu C.I."/>
            <person name="Wu G."/>
            <person name="Yamamoto D."/>
            <person name="Yang H.P."/>
            <person name="Yang S.P."/>
            <person name="Yorke J.A."/>
            <person name="Yoshida K."/>
            <person name="Zdobnov E."/>
            <person name="Zhang P."/>
            <person name="Zhang Y."/>
            <person name="Zimin A.V."/>
            <person name="Baldwin J."/>
            <person name="Abdouelleil A."/>
            <person name="Abdulkadir J."/>
            <person name="Abebe A."/>
            <person name="Abera B."/>
            <person name="Abreu J."/>
            <person name="Acer S.C."/>
            <person name="Aftuck L."/>
            <person name="Alexander A."/>
            <person name="An P."/>
            <person name="Anderson E."/>
            <person name="Anderson S."/>
            <person name="Arachi H."/>
            <person name="Azer M."/>
            <person name="Bachantsang P."/>
            <person name="Barry A."/>
            <person name="Bayul T."/>
            <person name="Berlin A."/>
            <person name="Bessette D."/>
            <person name="Bloom T."/>
            <person name="Blye J."/>
            <person name="Boguslavskiy L."/>
            <person name="Bonnet C."/>
            <person name="Boukhgalter B."/>
            <person name="Bourzgui I."/>
            <person name="Brown A."/>
            <person name="Cahill P."/>
            <person name="Channer S."/>
            <person name="Cheshatsang Y."/>
            <person name="Chuda L."/>
            <person name="Citroen M."/>
            <person name="Collymore A."/>
            <person name="Cooke P."/>
            <person name="Costello M."/>
            <person name="D'Aco K."/>
            <person name="Daza R."/>
            <person name="De Haan G."/>
            <person name="DeGray S."/>
            <person name="DeMaso C."/>
            <person name="Dhargay N."/>
            <person name="Dooley K."/>
            <person name="Dooley E."/>
            <person name="Doricent M."/>
            <person name="Dorje P."/>
            <person name="Dorjee K."/>
            <person name="Dupes A."/>
            <person name="Elong R."/>
            <person name="Falk J."/>
            <person name="Farina A."/>
            <person name="Faro S."/>
            <person name="Ferguson D."/>
            <person name="Fisher S."/>
            <person name="Foley C.D."/>
            <person name="Franke A."/>
            <person name="Friedrich D."/>
            <person name="Gadbois L."/>
            <person name="Gearin G."/>
            <person name="Gearin C.R."/>
            <person name="Giannoukos G."/>
            <person name="Goode T."/>
            <person name="Graham J."/>
            <person name="Grandbois E."/>
            <person name="Grewal S."/>
            <person name="Gyaltsen K."/>
            <person name="Hafez N."/>
            <person name="Hagos B."/>
            <person name="Hall J."/>
            <person name="Henson C."/>
            <person name="Hollinger A."/>
            <person name="Honan T."/>
            <person name="Huard M.D."/>
            <person name="Hughes L."/>
            <person name="Hurhula B."/>
            <person name="Husby M.E."/>
            <person name="Kamat A."/>
            <person name="Kanga B."/>
            <person name="Kashin S."/>
            <person name="Khazanovich D."/>
            <person name="Kisner P."/>
            <person name="Lance K."/>
            <person name="Lara M."/>
            <person name="Lee W."/>
            <person name="Lennon N."/>
            <person name="Letendre F."/>
            <person name="LeVine R."/>
            <person name="Lipovsky A."/>
            <person name="Liu X."/>
            <person name="Liu J."/>
            <person name="Liu S."/>
            <person name="Lokyitsang T."/>
            <person name="Lokyitsang Y."/>
            <person name="Lubonja R."/>
            <person name="Lui A."/>
            <person name="MacDonald P."/>
            <person name="Magnisalis V."/>
            <person name="Maru K."/>
            <person name="Matthews C."/>
            <person name="McCusker W."/>
            <person name="McDonough S."/>
            <person name="Mehta T."/>
            <person name="Meldrim J."/>
            <person name="Meneus L."/>
            <person name="Mihai O."/>
            <person name="Mihalev A."/>
            <person name="Mihova T."/>
            <person name="Mittelman R."/>
            <person name="Mlenga V."/>
            <person name="Montmayeur A."/>
            <person name="Mulrain L."/>
            <person name="Navidi A."/>
            <person name="Naylor J."/>
            <person name="Negash T."/>
            <person name="Nguyen T."/>
            <person name="Nguyen N."/>
            <person name="Nicol R."/>
            <person name="Norbu C."/>
            <person name="Norbu N."/>
            <person name="Novod N."/>
            <person name="O'Neill B."/>
            <person name="Osman S."/>
            <person name="Markiewicz E."/>
            <person name="Oyono O.L."/>
            <person name="Patti C."/>
            <person name="Phunkhang P."/>
            <person name="Pierre F."/>
            <person name="Priest M."/>
            <person name="Raghuraman S."/>
            <person name="Rege F."/>
            <person name="Reyes R."/>
            <person name="Rise C."/>
            <person name="Rogov P."/>
            <person name="Ross K."/>
            <person name="Ryan E."/>
            <person name="Settipalli S."/>
            <person name="Shea T."/>
            <person name="Sherpa N."/>
            <person name="Shi L."/>
            <person name="Shih D."/>
            <person name="Sparrow T."/>
            <person name="Spaulding J."/>
            <person name="Stalker J."/>
            <person name="Stange-Thomann N."/>
            <person name="Stavropoulos S."/>
            <person name="Stone C."/>
            <person name="Strader C."/>
            <person name="Tesfaye S."/>
            <person name="Thomson T."/>
            <person name="Thoulutsang Y."/>
            <person name="Thoulutsang D."/>
            <person name="Topham K."/>
            <person name="Topping I."/>
            <person name="Tsamla T."/>
            <person name="Vassiliev H."/>
            <person name="Vo A."/>
            <person name="Wangchuk T."/>
            <person name="Wangdi T."/>
            <person name="Weiand M."/>
            <person name="Wilkinson J."/>
            <person name="Wilson A."/>
            <person name="Yadav S."/>
            <person name="Young G."/>
            <person name="Yu Q."/>
            <person name="Zembek L."/>
            <person name="Zhong D."/>
            <person name="Zimmer A."/>
            <person name="Zwirko Z."/>
            <person name="Jaffe D.B."/>
            <person name="Alvarez P."/>
            <person name="Brockman W."/>
            <person name="Butler J."/>
            <person name="Chin C."/>
            <person name="Gnerre S."/>
            <person name="Grabherr M."/>
            <person name="Kleber M."/>
            <person name="Mauceli E."/>
            <person name="MacCallum I."/>
        </authorList>
    </citation>
    <scope>NUCLEOTIDE SEQUENCE [LARGE SCALE GENOMIC DNA]</scope>
    <source>
        <strain evidence="4">Tucson 15010-1051.87</strain>
    </source>
</reference>
<feature type="region of interest" description="Disordered" evidence="1">
    <location>
        <begin position="211"/>
        <end position="235"/>
    </location>
</feature>
<organism evidence="3 4">
    <name type="scientific">Drosophila virilis</name>
    <name type="common">Fruit fly</name>
    <dbReference type="NCBI Taxonomy" id="7244"/>
    <lineage>
        <taxon>Eukaryota</taxon>
        <taxon>Metazoa</taxon>
        <taxon>Ecdysozoa</taxon>
        <taxon>Arthropoda</taxon>
        <taxon>Hexapoda</taxon>
        <taxon>Insecta</taxon>
        <taxon>Pterygota</taxon>
        <taxon>Neoptera</taxon>
        <taxon>Endopterygota</taxon>
        <taxon>Diptera</taxon>
        <taxon>Brachycera</taxon>
        <taxon>Muscomorpha</taxon>
        <taxon>Ephydroidea</taxon>
        <taxon>Drosophilidae</taxon>
        <taxon>Drosophila</taxon>
    </lineage>
</organism>
<feature type="signal peptide" evidence="2">
    <location>
        <begin position="1"/>
        <end position="20"/>
    </location>
</feature>
<keyword evidence="2" id="KW-0732">Signal</keyword>
<protein>
    <submittedName>
        <fullName evidence="3">Uncharacterized protein</fullName>
    </submittedName>
</protein>
<feature type="compositionally biased region" description="Basic and acidic residues" evidence="1">
    <location>
        <begin position="356"/>
        <end position="372"/>
    </location>
</feature>
<name>B4LZW0_DROVI</name>
<dbReference type="OMA" id="MKSWALL"/>
<dbReference type="AlphaFoldDB" id="B4LZW0"/>
<feature type="region of interest" description="Disordered" evidence="1">
    <location>
        <begin position="313"/>
        <end position="430"/>
    </location>
</feature>
<sequence>MELAAIACALLLAMGPWVSGEVNDTIRDKIVLHTPLQNYEQPSLRDYEDCQANRQSCMDTCAGRDKCESECPLCPELTDEPLLVQGVNDTSYVAPAQPALNTTNIIRLTNEINNIIKTKIQGRNEVNVKVHQNVSQVGGRFGLGYNEQGSCCYVVRRERICEHKEHCREHSRHRVCGERCQARVMHAKRVVICEKDQPDVCQETVEYVPVHRRKSKPRKQARTRSPTRSQSQSQAPRCYNLSAWPYVACGQDPNSIRLKRSSCQNCLQLNYGYILQNGLPAGCTGCFVNYGAPLIPTPLFYAPYPYLNFNNYQPPPMYEDQGQLQEAEQEEEQEKDTAQDKELDNDTDTDSGWVLESEKCVGDDGQLEDCKSGDNGNDVPKRKPSPPAHLEEDSKDYDYDPGYDVPAQRRRRRQSNGKFIRSLYSRHTSK</sequence>
<proteinExistence type="predicted"/>
<evidence type="ECO:0000313" key="4">
    <source>
        <dbReference type="Proteomes" id="UP000008792"/>
    </source>
</evidence>
<dbReference type="InParanoid" id="B4LZW0"/>
<gene>
    <name evidence="3" type="primary">Dvir\GJ24022</name>
    <name evidence="3" type="ORF">Dvir_GJ24022</name>
</gene>
<evidence type="ECO:0000256" key="1">
    <source>
        <dbReference type="SAM" id="MobiDB-lite"/>
    </source>
</evidence>
<dbReference type="FunCoup" id="B4LZW0">
    <property type="interactions" value="6"/>
</dbReference>
<dbReference type="OrthoDB" id="7694007at2759"/>
<dbReference type="STRING" id="7244.B4LZW0"/>
<dbReference type="eggNOG" id="ENOG502SRWQ">
    <property type="taxonomic scope" value="Eukaryota"/>
</dbReference>